<sequence length="485" mass="52602">MSIISLSATAAQKDAAVYLFGSKGHSIIAAIEALAKSKELNTPHLNGLMAMLKEAEDDEIIKFKNSAGGKKSIEAAKQLVTAKTLVTSIKALRAVKVPSKWIPNHDDVKNQAVSETVVHRATGRGTRPKKAEQMVNPQAPEAEEIDDYAQYADIKNLAAKVQDALEEDHEMDVKITGHAAKGKGSSAYMEVKQGRRVLGSIFVPYAGRQVRSGEWFNASEITMQVESFEHNDMVYDKMKGLGLIDVAGSIADKFAELAEKANKGPDTTSRRKDGARMEAVTSDYPNSFRIDPERNPGLIAKIDPYFNKISGKKNRSVQARGIVNFSFATKRDMNSVIKQFDLTLNAIGDAFYHPPRVVGSVVPSKTAAKRTTTNSDLFTIGNGATTVKSVKRVNNGGIEIQFAGPKPSSVLVSTEDEWLVVENKRGGQSGWDVAAEFLNKAIVAAGSSVVEQSDQAGYEGFKLPNDAEVDKVIAYLAKLKINAKK</sequence>
<evidence type="ECO:0000313" key="2">
    <source>
        <dbReference type="Proteomes" id="UP000221250"/>
    </source>
</evidence>
<dbReference type="EMBL" id="KY448244">
    <property type="protein sequence ID" value="AQT28719.1"/>
    <property type="molecule type" value="Genomic_DNA"/>
</dbReference>
<proteinExistence type="predicted"/>
<dbReference type="Proteomes" id="UP000221250">
    <property type="component" value="Segment"/>
</dbReference>
<protein>
    <submittedName>
        <fullName evidence="1">Uncharacterized protein</fullName>
    </submittedName>
</protein>
<gene>
    <name evidence="1" type="ORF">YOLOSWAG_243</name>
</gene>
<evidence type="ECO:0000313" key="1">
    <source>
        <dbReference type="EMBL" id="AQT28719.1"/>
    </source>
</evidence>
<keyword evidence="2" id="KW-1185">Reference proteome</keyword>
<accession>A0A1S6L3I9</accession>
<name>A0A1S6L3I9_9CAUD</name>
<reference evidence="1 2" key="1">
    <citation type="submission" date="2017-01" db="EMBL/GenBank/DDBJ databases">
        <authorList>
            <person name="Mah S.A."/>
            <person name="Swanson W.J."/>
            <person name="Moy G.W."/>
            <person name="Vacquier V.D."/>
        </authorList>
    </citation>
    <scope>NUCLEOTIDE SEQUENCE [LARGE SCALE GENOMIC DNA]</scope>
</reference>
<organism evidence="1 2">
    <name type="scientific">Erwinia phage vB_EamM_Yoloswag</name>
    <dbReference type="NCBI Taxonomy" id="1958956"/>
    <lineage>
        <taxon>Viruses</taxon>
        <taxon>Duplodnaviria</taxon>
        <taxon>Heunggongvirae</taxon>
        <taxon>Uroviricota</taxon>
        <taxon>Caudoviricetes</taxon>
        <taxon>Yoloswagvirus</taxon>
        <taxon>Yoloswagvirus yoloswag</taxon>
    </lineage>
</organism>